<organism evidence="1 2">
    <name type="scientific">Paramecium octaurelia</name>
    <dbReference type="NCBI Taxonomy" id="43137"/>
    <lineage>
        <taxon>Eukaryota</taxon>
        <taxon>Sar</taxon>
        <taxon>Alveolata</taxon>
        <taxon>Ciliophora</taxon>
        <taxon>Intramacronucleata</taxon>
        <taxon>Oligohymenophorea</taxon>
        <taxon>Peniculida</taxon>
        <taxon>Parameciidae</taxon>
        <taxon>Paramecium</taxon>
    </lineage>
</organism>
<proteinExistence type="predicted"/>
<reference evidence="1" key="1">
    <citation type="submission" date="2021-01" db="EMBL/GenBank/DDBJ databases">
        <authorList>
            <consortium name="Genoscope - CEA"/>
            <person name="William W."/>
        </authorList>
    </citation>
    <scope>NUCLEOTIDE SEQUENCE</scope>
</reference>
<dbReference type="EMBL" id="CAJJDP010000064">
    <property type="protein sequence ID" value="CAD8175088.1"/>
    <property type="molecule type" value="Genomic_DNA"/>
</dbReference>
<name>A0A8S1VBY5_PAROT</name>
<accession>A0A8S1VBY5</accession>
<keyword evidence="2" id="KW-1185">Reference proteome</keyword>
<dbReference type="OMA" id="KENECYQ"/>
<evidence type="ECO:0000313" key="2">
    <source>
        <dbReference type="Proteomes" id="UP000683925"/>
    </source>
</evidence>
<comment type="caution">
    <text evidence="1">The sequence shown here is derived from an EMBL/GenBank/DDBJ whole genome shotgun (WGS) entry which is preliminary data.</text>
</comment>
<sequence>MNSKQLKFQIEIENQNKENKDYQERQGFHKQRINRIPLTDITDALYPQRRQGSSQLLEWNQLKLSPTIQLR</sequence>
<evidence type="ECO:0000313" key="1">
    <source>
        <dbReference type="EMBL" id="CAD8175088.1"/>
    </source>
</evidence>
<protein>
    <submittedName>
        <fullName evidence="1">Uncharacterized protein</fullName>
    </submittedName>
</protein>
<gene>
    <name evidence="1" type="ORF">POCTA_138.1.T0650018</name>
</gene>
<dbReference type="Proteomes" id="UP000683925">
    <property type="component" value="Unassembled WGS sequence"/>
</dbReference>
<dbReference type="AlphaFoldDB" id="A0A8S1VBY5"/>
<dbReference type="OrthoDB" id="298541at2759"/>